<dbReference type="EMBL" id="ML991778">
    <property type="protein sequence ID" value="KAF2237842.1"/>
    <property type="molecule type" value="Genomic_DNA"/>
</dbReference>
<accession>A0A6A6HIY1</accession>
<sequence length="136" mass="14680">MFSTTKAFLVALAASAVSATNFSAWPDKYCGEVEYNIFNPPTYILPSLEPYLNGSCFQLPTGIGSLKTHFSDFTEAYLVGYFYLDAACSNLGLAVENGGSGSPEYPVADGQCVQAPPFRSPLTNGSWQSFTLSTFR</sequence>
<keyword evidence="3" id="KW-1185">Reference proteome</keyword>
<name>A0A6A6HIY1_VIRVR</name>
<organism evidence="2 3">
    <name type="scientific">Viridothelium virens</name>
    <name type="common">Speckled blister lichen</name>
    <name type="synonym">Trypethelium virens</name>
    <dbReference type="NCBI Taxonomy" id="1048519"/>
    <lineage>
        <taxon>Eukaryota</taxon>
        <taxon>Fungi</taxon>
        <taxon>Dikarya</taxon>
        <taxon>Ascomycota</taxon>
        <taxon>Pezizomycotina</taxon>
        <taxon>Dothideomycetes</taxon>
        <taxon>Dothideomycetes incertae sedis</taxon>
        <taxon>Trypetheliales</taxon>
        <taxon>Trypetheliaceae</taxon>
        <taxon>Viridothelium</taxon>
    </lineage>
</organism>
<evidence type="ECO:0000313" key="2">
    <source>
        <dbReference type="EMBL" id="KAF2237842.1"/>
    </source>
</evidence>
<protein>
    <submittedName>
        <fullName evidence="2">Uncharacterized protein</fullName>
    </submittedName>
</protein>
<proteinExistence type="predicted"/>
<dbReference type="Proteomes" id="UP000800092">
    <property type="component" value="Unassembled WGS sequence"/>
</dbReference>
<feature type="chain" id="PRO_5025451274" evidence="1">
    <location>
        <begin position="20"/>
        <end position="136"/>
    </location>
</feature>
<reference evidence="2" key="1">
    <citation type="journal article" date="2020" name="Stud. Mycol.">
        <title>101 Dothideomycetes genomes: a test case for predicting lifestyles and emergence of pathogens.</title>
        <authorList>
            <person name="Haridas S."/>
            <person name="Albert R."/>
            <person name="Binder M."/>
            <person name="Bloem J."/>
            <person name="Labutti K."/>
            <person name="Salamov A."/>
            <person name="Andreopoulos B."/>
            <person name="Baker S."/>
            <person name="Barry K."/>
            <person name="Bills G."/>
            <person name="Bluhm B."/>
            <person name="Cannon C."/>
            <person name="Castanera R."/>
            <person name="Culley D."/>
            <person name="Daum C."/>
            <person name="Ezra D."/>
            <person name="Gonzalez J."/>
            <person name="Henrissat B."/>
            <person name="Kuo A."/>
            <person name="Liang C."/>
            <person name="Lipzen A."/>
            <person name="Lutzoni F."/>
            <person name="Magnuson J."/>
            <person name="Mondo S."/>
            <person name="Nolan M."/>
            <person name="Ohm R."/>
            <person name="Pangilinan J."/>
            <person name="Park H.-J."/>
            <person name="Ramirez L."/>
            <person name="Alfaro M."/>
            <person name="Sun H."/>
            <person name="Tritt A."/>
            <person name="Yoshinaga Y."/>
            <person name="Zwiers L.-H."/>
            <person name="Turgeon B."/>
            <person name="Goodwin S."/>
            <person name="Spatafora J."/>
            <person name="Crous P."/>
            <person name="Grigoriev I."/>
        </authorList>
    </citation>
    <scope>NUCLEOTIDE SEQUENCE</scope>
    <source>
        <strain evidence="2">Tuck. ex Michener</strain>
    </source>
</reference>
<keyword evidence="1" id="KW-0732">Signal</keyword>
<evidence type="ECO:0000313" key="3">
    <source>
        <dbReference type="Proteomes" id="UP000800092"/>
    </source>
</evidence>
<dbReference type="AlphaFoldDB" id="A0A6A6HIY1"/>
<feature type="signal peptide" evidence="1">
    <location>
        <begin position="1"/>
        <end position="19"/>
    </location>
</feature>
<evidence type="ECO:0000256" key="1">
    <source>
        <dbReference type="SAM" id="SignalP"/>
    </source>
</evidence>
<gene>
    <name evidence="2" type="ORF">EV356DRAFT_564444</name>
</gene>